<dbReference type="AlphaFoldDB" id="S4PHM6"/>
<feature type="compositionally biased region" description="Basic residues" evidence="1">
    <location>
        <begin position="27"/>
        <end position="53"/>
    </location>
</feature>
<sequence length="70" mass="7752">MRSSLGCSGTPLRSGERVRALSISRSRCSRSFRRSRSSRSRLSRSSRSRRARSRSSCSRRTSAAADTGGR</sequence>
<dbReference type="EMBL" id="GAIX01002206">
    <property type="protein sequence ID" value="JAA90354.1"/>
    <property type="molecule type" value="Transcribed_RNA"/>
</dbReference>
<proteinExistence type="predicted"/>
<reference evidence="2" key="1">
    <citation type="journal article" date="2013" name="BMC Genomics">
        <title>Unscrambling butterfly oogenesis.</title>
        <authorList>
            <person name="Carter J.M."/>
            <person name="Baker S.C."/>
            <person name="Pink R."/>
            <person name="Carter D.R."/>
            <person name="Collins A."/>
            <person name="Tomlin J."/>
            <person name="Gibbs M."/>
            <person name="Breuker C.J."/>
        </authorList>
    </citation>
    <scope>NUCLEOTIDE SEQUENCE</scope>
    <source>
        <tissue evidence="2">Ovary</tissue>
    </source>
</reference>
<organism evidence="2">
    <name type="scientific">Pararge aegeria</name>
    <name type="common">speckled wood butterfly</name>
    <dbReference type="NCBI Taxonomy" id="116150"/>
    <lineage>
        <taxon>Eukaryota</taxon>
        <taxon>Metazoa</taxon>
        <taxon>Ecdysozoa</taxon>
        <taxon>Arthropoda</taxon>
        <taxon>Hexapoda</taxon>
        <taxon>Insecta</taxon>
        <taxon>Pterygota</taxon>
        <taxon>Neoptera</taxon>
        <taxon>Endopterygota</taxon>
        <taxon>Lepidoptera</taxon>
        <taxon>Glossata</taxon>
        <taxon>Ditrysia</taxon>
        <taxon>Papilionoidea</taxon>
        <taxon>Nymphalidae</taxon>
        <taxon>Satyrinae</taxon>
        <taxon>Satyrini</taxon>
        <taxon>Parargina</taxon>
        <taxon>Pararge</taxon>
    </lineage>
</organism>
<feature type="region of interest" description="Disordered" evidence="1">
    <location>
        <begin position="1"/>
        <end position="70"/>
    </location>
</feature>
<accession>S4PHM6</accession>
<evidence type="ECO:0000313" key="2">
    <source>
        <dbReference type="EMBL" id="JAA90354.1"/>
    </source>
</evidence>
<feature type="non-terminal residue" evidence="2">
    <location>
        <position position="70"/>
    </location>
</feature>
<evidence type="ECO:0000256" key="1">
    <source>
        <dbReference type="SAM" id="MobiDB-lite"/>
    </source>
</evidence>
<reference evidence="2" key="2">
    <citation type="submission" date="2013-05" db="EMBL/GenBank/DDBJ databases">
        <authorList>
            <person name="Carter J.-M."/>
            <person name="Baker S.C."/>
            <person name="Pink R."/>
            <person name="Carter D.R.F."/>
            <person name="Collins A."/>
            <person name="Tomlin J."/>
            <person name="Gibbs M."/>
            <person name="Breuker C.J."/>
        </authorList>
    </citation>
    <scope>NUCLEOTIDE SEQUENCE</scope>
    <source>
        <tissue evidence="2">Ovary</tissue>
    </source>
</reference>
<name>S4PHM6_9NEOP</name>
<protein>
    <submittedName>
        <fullName evidence="2">Uncharacterized protein</fullName>
    </submittedName>
</protein>